<dbReference type="EMBL" id="QKYT01000776">
    <property type="protein sequence ID" value="RIA81567.1"/>
    <property type="molecule type" value="Genomic_DNA"/>
</dbReference>
<feature type="domain" description="UBC core" evidence="1">
    <location>
        <begin position="8"/>
        <end position="108"/>
    </location>
</feature>
<proteinExistence type="predicted"/>
<name>A0A397SC28_9GLOM</name>
<feature type="non-terminal residue" evidence="2">
    <location>
        <position position="108"/>
    </location>
</feature>
<sequence>MDCISLVGTLTRINNELTDLNKEQTPLVSAGPIGDDLLHWRAAIMGPPDSPYASGLFFLDIHFPVGYPLKPPKMKFITRIYHPNISSDGRIGLDLLDQQWSPVLTIQT</sequence>
<evidence type="ECO:0000313" key="2">
    <source>
        <dbReference type="EMBL" id="RIA81567.1"/>
    </source>
</evidence>
<gene>
    <name evidence="2" type="ORF">C1645_881544</name>
</gene>
<dbReference type="OrthoDB" id="7851174at2759"/>
<evidence type="ECO:0000259" key="1">
    <source>
        <dbReference type="PROSITE" id="PS50127"/>
    </source>
</evidence>
<dbReference type="Pfam" id="PF00179">
    <property type="entry name" value="UQ_con"/>
    <property type="match status" value="1"/>
</dbReference>
<organism evidence="2 3">
    <name type="scientific">Glomus cerebriforme</name>
    <dbReference type="NCBI Taxonomy" id="658196"/>
    <lineage>
        <taxon>Eukaryota</taxon>
        <taxon>Fungi</taxon>
        <taxon>Fungi incertae sedis</taxon>
        <taxon>Mucoromycota</taxon>
        <taxon>Glomeromycotina</taxon>
        <taxon>Glomeromycetes</taxon>
        <taxon>Glomerales</taxon>
        <taxon>Glomeraceae</taxon>
        <taxon>Glomus</taxon>
    </lineage>
</organism>
<dbReference type="InterPro" id="IPR016135">
    <property type="entry name" value="UBQ-conjugating_enzyme/RWD"/>
</dbReference>
<dbReference type="Gene3D" id="3.10.110.10">
    <property type="entry name" value="Ubiquitin Conjugating Enzyme"/>
    <property type="match status" value="1"/>
</dbReference>
<dbReference type="PANTHER" id="PTHR24068">
    <property type="entry name" value="UBIQUITIN-CONJUGATING ENZYME E2"/>
    <property type="match status" value="1"/>
</dbReference>
<dbReference type="STRING" id="658196.A0A397SC28"/>
<accession>A0A397SC28</accession>
<reference evidence="2 3" key="1">
    <citation type="submission" date="2018-06" db="EMBL/GenBank/DDBJ databases">
        <title>Comparative genomics reveals the genomic features of Rhizophagus irregularis, R. cerebriforme, R. diaphanum and Gigaspora rosea, and their symbiotic lifestyle signature.</title>
        <authorList>
            <person name="Morin E."/>
            <person name="San Clemente H."/>
            <person name="Chen E.C.H."/>
            <person name="De La Providencia I."/>
            <person name="Hainaut M."/>
            <person name="Kuo A."/>
            <person name="Kohler A."/>
            <person name="Murat C."/>
            <person name="Tang N."/>
            <person name="Roy S."/>
            <person name="Loubradou J."/>
            <person name="Henrissat B."/>
            <person name="Grigoriev I.V."/>
            <person name="Corradi N."/>
            <person name="Roux C."/>
            <person name="Martin F.M."/>
        </authorList>
    </citation>
    <scope>NUCLEOTIDE SEQUENCE [LARGE SCALE GENOMIC DNA]</scope>
    <source>
        <strain evidence="2 3">DAOM 227022</strain>
    </source>
</reference>
<keyword evidence="3" id="KW-1185">Reference proteome</keyword>
<protein>
    <submittedName>
        <fullName evidence="2">Ubiquitin-conjugating enzyme</fullName>
    </submittedName>
</protein>
<dbReference type="PROSITE" id="PS50127">
    <property type="entry name" value="UBC_2"/>
    <property type="match status" value="1"/>
</dbReference>
<evidence type="ECO:0000313" key="3">
    <source>
        <dbReference type="Proteomes" id="UP000265703"/>
    </source>
</evidence>
<dbReference type="SUPFAM" id="SSF54495">
    <property type="entry name" value="UBC-like"/>
    <property type="match status" value="1"/>
</dbReference>
<comment type="caution">
    <text evidence="2">The sequence shown here is derived from an EMBL/GenBank/DDBJ whole genome shotgun (WGS) entry which is preliminary data.</text>
</comment>
<dbReference type="InterPro" id="IPR000608">
    <property type="entry name" value="UBC"/>
</dbReference>
<dbReference type="SMART" id="SM00212">
    <property type="entry name" value="UBCc"/>
    <property type="match status" value="1"/>
</dbReference>
<dbReference type="AlphaFoldDB" id="A0A397SC28"/>
<dbReference type="Proteomes" id="UP000265703">
    <property type="component" value="Unassembled WGS sequence"/>
</dbReference>